<dbReference type="GO" id="GO:0008009">
    <property type="term" value="F:chemokine activity"/>
    <property type="evidence" value="ECO:0007669"/>
    <property type="project" value="InterPro"/>
</dbReference>
<feature type="signal peptide" evidence="5">
    <location>
        <begin position="1"/>
        <end position="20"/>
    </location>
</feature>
<dbReference type="HOGENOM" id="CLU_141716_4_2_1"/>
<evidence type="ECO:0000313" key="7">
    <source>
        <dbReference type="EMBL" id="CAF98923.1"/>
    </source>
</evidence>
<evidence type="ECO:0000313" key="8">
    <source>
        <dbReference type="Ensembl" id="ENSTNIP00000011689.1"/>
    </source>
</evidence>
<dbReference type="KEGG" id="tng:GSTEN00016810G001"/>
<dbReference type="SUPFAM" id="SSF54117">
    <property type="entry name" value="Interleukin 8-like chemokines"/>
    <property type="match status" value="1"/>
</dbReference>
<gene>
    <name evidence="7" type="ORF">GSTENG00016810001</name>
</gene>
<sequence length="94" mass="10800">MKTLCLAVTLLLLTVCCCNAMPSALPLPENVRCCAQFTEQPVPKRNVRKIYKTSHQCGQKAFIVETLRRELCYRQSFPWALKVYKEFSDTADIQ</sequence>
<reference evidence="7" key="2">
    <citation type="submission" date="2004-02" db="EMBL/GenBank/DDBJ databases">
        <authorList>
            <consortium name="Genoscope"/>
            <consortium name="Whitehead Institute Centre for Genome Research"/>
        </authorList>
    </citation>
    <scope>NUCLEOTIDE SEQUENCE</scope>
</reference>
<dbReference type="STRING" id="99883.ENSTNIP00000011689"/>
<dbReference type="EMBL" id="CAAE01014566">
    <property type="protein sequence ID" value="CAF98923.1"/>
    <property type="molecule type" value="Genomic_DNA"/>
</dbReference>
<protein>
    <submittedName>
        <fullName evidence="7">Chromosome 13 SCAF14566, whole genome shotgun sequence</fullName>
    </submittedName>
</protein>
<evidence type="ECO:0000256" key="2">
    <source>
        <dbReference type="ARBA" id="ARBA00022514"/>
    </source>
</evidence>
<dbReference type="Proteomes" id="UP000007303">
    <property type="component" value="Unassembled WGS sequence"/>
</dbReference>
<keyword evidence="3" id="KW-0964">Secreted</keyword>
<feature type="chain" id="PRO_5014105094" evidence="5">
    <location>
        <begin position="21"/>
        <end position="94"/>
    </location>
</feature>
<dbReference type="GO" id="GO:0006955">
    <property type="term" value="P:immune response"/>
    <property type="evidence" value="ECO:0007669"/>
    <property type="project" value="InterPro"/>
</dbReference>
<evidence type="ECO:0000313" key="9">
    <source>
        <dbReference type="Proteomes" id="UP000007303"/>
    </source>
</evidence>
<reference evidence="8" key="3">
    <citation type="submission" date="2025-05" db="UniProtKB">
        <authorList>
            <consortium name="Ensembl"/>
        </authorList>
    </citation>
    <scope>IDENTIFICATION</scope>
</reference>
<dbReference type="PANTHER" id="PTHR12015:SF183">
    <property type="entry name" value="C-C MOTIF CHEMOKINE 3"/>
    <property type="match status" value="1"/>
</dbReference>
<feature type="domain" description="Chemokine interleukin-8-like" evidence="6">
    <location>
        <begin position="30"/>
        <end position="87"/>
    </location>
</feature>
<evidence type="ECO:0000256" key="3">
    <source>
        <dbReference type="ARBA" id="ARBA00022525"/>
    </source>
</evidence>
<dbReference type="SMART" id="SM00199">
    <property type="entry name" value="SCY"/>
    <property type="match status" value="1"/>
</dbReference>
<keyword evidence="9" id="KW-1185">Reference proteome</keyword>
<dbReference type="InterPro" id="IPR039809">
    <property type="entry name" value="Chemokine_b/g/d"/>
</dbReference>
<dbReference type="Pfam" id="PF00048">
    <property type="entry name" value="IL8"/>
    <property type="match status" value="1"/>
</dbReference>
<name>Q4SKA9_TETNG</name>
<dbReference type="AlphaFoldDB" id="Q4SKA9"/>
<dbReference type="PANTHER" id="PTHR12015">
    <property type="entry name" value="SMALL INDUCIBLE CYTOKINE A"/>
    <property type="match status" value="1"/>
</dbReference>
<dbReference type="Ensembl" id="ENSTNIT00000011877.1">
    <property type="protein sequence ID" value="ENSTNIP00000011689.1"/>
    <property type="gene ID" value="ENSTNIG00000008838.1"/>
</dbReference>
<evidence type="ECO:0000256" key="5">
    <source>
        <dbReference type="SAM" id="SignalP"/>
    </source>
</evidence>
<proteinExistence type="predicted"/>
<dbReference type="Gene3D" id="2.40.50.40">
    <property type="match status" value="1"/>
</dbReference>
<keyword evidence="4 5" id="KW-0732">Signal</keyword>
<dbReference type="InterPro" id="IPR001811">
    <property type="entry name" value="Chemokine_IL8-like_dom"/>
</dbReference>
<reference evidence="7 9" key="1">
    <citation type="journal article" date="2004" name="Nature">
        <title>Genome duplication in the teleost fish Tetraodon nigroviridis reveals the early vertebrate proto-karyotype.</title>
        <authorList>
            <person name="Jaillon O."/>
            <person name="Aury J.-M."/>
            <person name="Brunet F."/>
            <person name="Petit J.-L."/>
            <person name="Stange-Thomann N."/>
            <person name="Mauceli E."/>
            <person name="Bouneau L."/>
            <person name="Fischer C."/>
            <person name="Ozouf-Costaz C."/>
            <person name="Bernot A."/>
            <person name="Nicaud S."/>
            <person name="Jaffe D."/>
            <person name="Fisher S."/>
            <person name="Lutfalla G."/>
            <person name="Dossat C."/>
            <person name="Segurens B."/>
            <person name="Dasilva C."/>
            <person name="Salanoubat M."/>
            <person name="Levy M."/>
            <person name="Boudet N."/>
            <person name="Castellano S."/>
            <person name="Anthouard V."/>
            <person name="Jubin C."/>
            <person name="Castelli V."/>
            <person name="Katinka M."/>
            <person name="Vacherie B."/>
            <person name="Biemont C."/>
            <person name="Skalli Z."/>
            <person name="Cattolico L."/>
            <person name="Poulain J."/>
            <person name="De Berardinis V."/>
            <person name="Cruaud C."/>
            <person name="Duprat S."/>
            <person name="Brottier P."/>
            <person name="Coutanceau J.-P."/>
            <person name="Gouzy J."/>
            <person name="Parra G."/>
            <person name="Lardier G."/>
            <person name="Chapple C."/>
            <person name="McKernan K.J."/>
            <person name="McEwan P."/>
            <person name="Bosak S."/>
            <person name="Kellis M."/>
            <person name="Volff J.-N."/>
            <person name="Guigo R."/>
            <person name="Zody M.C."/>
            <person name="Mesirov J."/>
            <person name="Lindblad-Toh K."/>
            <person name="Birren B."/>
            <person name="Nusbaum C."/>
            <person name="Kahn D."/>
            <person name="Robinson-Rechavi M."/>
            <person name="Laudet V."/>
            <person name="Schachter V."/>
            <person name="Quetier F."/>
            <person name="Saurin W."/>
            <person name="Scarpelli C."/>
            <person name="Wincker P."/>
            <person name="Lander E.S."/>
            <person name="Weissenbach J."/>
            <person name="Roest Crollius H."/>
        </authorList>
    </citation>
    <scope>NUCLEOTIDE SEQUENCE [LARGE SCALE GENOMIC DNA]</scope>
</reference>
<evidence type="ECO:0000259" key="6">
    <source>
        <dbReference type="SMART" id="SM00199"/>
    </source>
</evidence>
<accession>Q4SKA9</accession>
<dbReference type="GeneTree" id="ENSGT00970000193565"/>
<comment type="subcellular location">
    <subcellularLocation>
        <location evidence="1">Secreted</location>
    </subcellularLocation>
</comment>
<evidence type="ECO:0000256" key="1">
    <source>
        <dbReference type="ARBA" id="ARBA00004613"/>
    </source>
</evidence>
<keyword evidence="2" id="KW-0202">Cytokine</keyword>
<dbReference type="OMA" id="QCNTTPE"/>
<dbReference type="InterPro" id="IPR036048">
    <property type="entry name" value="Interleukin_8-like_sf"/>
</dbReference>
<organism evidence="7">
    <name type="scientific">Tetraodon nigroviridis</name>
    <name type="common">Spotted green pufferfish</name>
    <name type="synonym">Chelonodon nigroviridis</name>
    <dbReference type="NCBI Taxonomy" id="99883"/>
    <lineage>
        <taxon>Eukaryota</taxon>
        <taxon>Metazoa</taxon>
        <taxon>Chordata</taxon>
        <taxon>Craniata</taxon>
        <taxon>Vertebrata</taxon>
        <taxon>Euteleostomi</taxon>
        <taxon>Actinopterygii</taxon>
        <taxon>Neopterygii</taxon>
        <taxon>Teleostei</taxon>
        <taxon>Neoteleostei</taxon>
        <taxon>Acanthomorphata</taxon>
        <taxon>Eupercaria</taxon>
        <taxon>Tetraodontiformes</taxon>
        <taxon>Tetradontoidea</taxon>
        <taxon>Tetraodontidae</taxon>
        <taxon>Tetraodon</taxon>
    </lineage>
</organism>
<dbReference type="OrthoDB" id="9447832at2759"/>
<evidence type="ECO:0000256" key="4">
    <source>
        <dbReference type="ARBA" id="ARBA00022729"/>
    </source>
</evidence>
<dbReference type="GO" id="GO:0005615">
    <property type="term" value="C:extracellular space"/>
    <property type="evidence" value="ECO:0007669"/>
    <property type="project" value="UniProtKB-KW"/>
</dbReference>